<dbReference type="RefSeq" id="WP_210653449.1">
    <property type="nucleotide sequence ID" value="NZ_JAGKQQ010000001.1"/>
</dbReference>
<evidence type="ECO:0000259" key="1">
    <source>
        <dbReference type="Pfam" id="PF13182"/>
    </source>
</evidence>
<proteinExistence type="predicted"/>
<dbReference type="Pfam" id="PF13182">
    <property type="entry name" value="DUF4007"/>
    <property type="match status" value="1"/>
</dbReference>
<evidence type="ECO:0000313" key="2">
    <source>
        <dbReference type="EMBL" id="MBP3955367.1"/>
    </source>
</evidence>
<evidence type="ECO:0000313" key="3">
    <source>
        <dbReference type="Proteomes" id="UP000676565"/>
    </source>
</evidence>
<dbReference type="EMBL" id="JAGKQQ010000001">
    <property type="protein sequence ID" value="MBP3955367.1"/>
    <property type="molecule type" value="Genomic_DNA"/>
</dbReference>
<name>A0ABS5BNW0_9BACT</name>
<sequence length="302" mass="33603">MGLATQYQFSGHETFPFRYPWLKKGFDAVRGDAGVFVRDDAITTLGVGKNMVRSIRHWCLAAGVLVDSERDGLRPSQFGDALLSDDGLDPYLEDPASLWLIHWQIATNRYRSTTWFWAFSHFHEPEFTREALTSALFRWTQTLSGKQVAESSVKRDVEVFLRTYAPSRQGRGDLAEDSLDCPLVDLGLIVQPGGGQTFQFRRGRQQSLPDGVLLYATLAFWEATAPQAGTLAIADIARHPASPGRVFKIDESSLVERLEGVERLTGGALSFGETAGLRQLYRREKMDAQDALARAFAIGGRT</sequence>
<dbReference type="InterPro" id="IPR025248">
    <property type="entry name" value="DUF4007"/>
</dbReference>
<accession>A0ABS5BNW0</accession>
<protein>
    <submittedName>
        <fullName evidence="2">DUF4007 family protein</fullName>
    </submittedName>
</protein>
<comment type="caution">
    <text evidence="2">The sequence shown here is derived from an EMBL/GenBank/DDBJ whole genome shotgun (WGS) entry which is preliminary data.</text>
</comment>
<gene>
    <name evidence="2" type="ORF">J8F10_08750</name>
</gene>
<dbReference type="Proteomes" id="UP000676565">
    <property type="component" value="Unassembled WGS sequence"/>
</dbReference>
<keyword evidence="3" id="KW-1185">Reference proteome</keyword>
<feature type="domain" description="DUF4007" evidence="1">
    <location>
        <begin position="9"/>
        <end position="294"/>
    </location>
</feature>
<reference evidence="2 3" key="1">
    <citation type="submission" date="2021-04" db="EMBL/GenBank/DDBJ databases">
        <authorList>
            <person name="Ivanova A."/>
        </authorList>
    </citation>
    <scope>NUCLEOTIDE SEQUENCE [LARGE SCALE GENOMIC DNA]</scope>
    <source>
        <strain evidence="2 3">G18</strain>
    </source>
</reference>
<organism evidence="2 3">
    <name type="scientific">Gemmata palustris</name>
    <dbReference type="NCBI Taxonomy" id="2822762"/>
    <lineage>
        <taxon>Bacteria</taxon>
        <taxon>Pseudomonadati</taxon>
        <taxon>Planctomycetota</taxon>
        <taxon>Planctomycetia</taxon>
        <taxon>Gemmatales</taxon>
        <taxon>Gemmataceae</taxon>
        <taxon>Gemmata</taxon>
    </lineage>
</organism>